<gene>
    <name evidence="1" type="ORF">VNO77_27457</name>
</gene>
<keyword evidence="2" id="KW-1185">Reference proteome</keyword>
<evidence type="ECO:0000313" key="2">
    <source>
        <dbReference type="Proteomes" id="UP001367508"/>
    </source>
</evidence>
<protein>
    <submittedName>
        <fullName evidence="1">Uncharacterized protein</fullName>
    </submittedName>
</protein>
<evidence type="ECO:0000313" key="1">
    <source>
        <dbReference type="EMBL" id="KAK7323953.1"/>
    </source>
</evidence>
<accession>A0AAN9KXB3</accession>
<comment type="caution">
    <text evidence="1">The sequence shown here is derived from an EMBL/GenBank/DDBJ whole genome shotgun (WGS) entry which is preliminary data.</text>
</comment>
<dbReference type="AlphaFoldDB" id="A0AAN9KXB3"/>
<dbReference type="Proteomes" id="UP001367508">
    <property type="component" value="Unassembled WGS sequence"/>
</dbReference>
<dbReference type="EMBL" id="JAYMYQ010000006">
    <property type="protein sequence ID" value="KAK7323953.1"/>
    <property type="molecule type" value="Genomic_DNA"/>
</dbReference>
<proteinExistence type="predicted"/>
<name>A0AAN9KXB3_CANGL</name>
<sequence length="183" mass="20012">MVSALLMMITPCLKLSKLESEYSGPISEVFFNHFGVCEVVVTHLMVIARIVHSGNLINNVIVKQVAETFEDLKSSNQKLKGGDVVHSMVKVASSYGFELVDLESRKAASIQRLQALPANATSNLGVSNMIKKRLKTQPKARLSGTTCDPGHLDPEFEPGFRLFPLNASILSARPRGSHDKANH</sequence>
<reference evidence="1 2" key="1">
    <citation type="submission" date="2024-01" db="EMBL/GenBank/DDBJ databases">
        <title>The genomes of 5 underutilized Papilionoideae crops provide insights into root nodulation and disease resistanc.</title>
        <authorList>
            <person name="Jiang F."/>
        </authorList>
    </citation>
    <scope>NUCLEOTIDE SEQUENCE [LARGE SCALE GENOMIC DNA]</scope>
    <source>
        <strain evidence="1">LVBAO_FW01</strain>
        <tissue evidence="1">Leaves</tissue>
    </source>
</reference>
<organism evidence="1 2">
    <name type="scientific">Canavalia gladiata</name>
    <name type="common">Sword bean</name>
    <name type="synonym">Dolichos gladiatus</name>
    <dbReference type="NCBI Taxonomy" id="3824"/>
    <lineage>
        <taxon>Eukaryota</taxon>
        <taxon>Viridiplantae</taxon>
        <taxon>Streptophyta</taxon>
        <taxon>Embryophyta</taxon>
        <taxon>Tracheophyta</taxon>
        <taxon>Spermatophyta</taxon>
        <taxon>Magnoliopsida</taxon>
        <taxon>eudicotyledons</taxon>
        <taxon>Gunneridae</taxon>
        <taxon>Pentapetalae</taxon>
        <taxon>rosids</taxon>
        <taxon>fabids</taxon>
        <taxon>Fabales</taxon>
        <taxon>Fabaceae</taxon>
        <taxon>Papilionoideae</taxon>
        <taxon>50 kb inversion clade</taxon>
        <taxon>NPAAA clade</taxon>
        <taxon>indigoferoid/millettioid clade</taxon>
        <taxon>Phaseoleae</taxon>
        <taxon>Canavalia</taxon>
    </lineage>
</organism>